<dbReference type="HOGENOM" id="CLU_075627_0_0_1"/>
<evidence type="ECO:0000313" key="3">
    <source>
        <dbReference type="EMBL" id="KFH40806.1"/>
    </source>
</evidence>
<keyword evidence="2" id="KW-1133">Transmembrane helix</keyword>
<keyword evidence="2" id="KW-0812">Transmembrane</keyword>
<evidence type="ECO:0000313" key="4">
    <source>
        <dbReference type="Proteomes" id="UP000029964"/>
    </source>
</evidence>
<dbReference type="OrthoDB" id="15595at2759"/>
<feature type="transmembrane region" description="Helical" evidence="2">
    <location>
        <begin position="181"/>
        <end position="203"/>
    </location>
</feature>
<proteinExistence type="predicted"/>
<dbReference type="Pfam" id="PF10445">
    <property type="entry name" value="DUF2456"/>
    <property type="match status" value="1"/>
</dbReference>
<evidence type="ECO:0000256" key="2">
    <source>
        <dbReference type="SAM" id="Phobius"/>
    </source>
</evidence>
<keyword evidence="4" id="KW-1185">Reference proteome</keyword>
<protein>
    <submittedName>
        <fullName evidence="3">Uncharacterized protein</fullName>
    </submittedName>
</protein>
<dbReference type="EMBL" id="JPKY01000165">
    <property type="protein sequence ID" value="KFH40806.1"/>
    <property type="molecule type" value="Genomic_DNA"/>
</dbReference>
<organism evidence="3 4">
    <name type="scientific">Hapsidospora chrysogenum (strain ATCC 11550 / CBS 779.69 / DSM 880 / IAM 14645 / JCM 23072 / IMI 49137)</name>
    <name type="common">Acremonium chrysogenum</name>
    <dbReference type="NCBI Taxonomy" id="857340"/>
    <lineage>
        <taxon>Eukaryota</taxon>
        <taxon>Fungi</taxon>
        <taxon>Dikarya</taxon>
        <taxon>Ascomycota</taxon>
        <taxon>Pezizomycotina</taxon>
        <taxon>Sordariomycetes</taxon>
        <taxon>Hypocreomycetidae</taxon>
        <taxon>Hypocreales</taxon>
        <taxon>Bionectriaceae</taxon>
        <taxon>Hapsidospora</taxon>
    </lineage>
</organism>
<dbReference type="InterPro" id="IPR018852">
    <property type="entry name" value="DUF2456"/>
</dbReference>
<dbReference type="AlphaFoldDB" id="A0A086SUM4"/>
<dbReference type="PANTHER" id="PTHR28297">
    <property type="entry name" value="FUNGAL PROTEIN"/>
    <property type="match status" value="1"/>
</dbReference>
<dbReference type="PANTHER" id="PTHR28297:SF1">
    <property type="entry name" value="FUNGAL PROTEIN"/>
    <property type="match status" value="1"/>
</dbReference>
<accession>A0A086SUM4</accession>
<name>A0A086SUM4_HAPC1</name>
<sequence length="262" mass="28142">MSAIDEKAGVMVGPEDIGSRPGVTADADADADAAASPPPASARAAATTRHLPPSRRLTGHQKFYIFVLDGLGGMALSAGVNFAIAYVMYTTQDTTKNPIRLFQLPNTLAGDAAVTIIVQCILTWFVEWGLVAHDLSHRSVQPIGFIREPARPILRRLFLLGAANQPSSRFANVAQQALRGFLLSVLSFALLWPVSVGALTALGMPIGGDYRFEDRWIPQLFKFVLGGTLGLLTTPLMAMFWLVKAGWEAQSTHEPVSEALSA</sequence>
<gene>
    <name evidence="3" type="ORF">ACRE_084860</name>
</gene>
<feature type="transmembrane region" description="Helical" evidence="2">
    <location>
        <begin position="109"/>
        <end position="131"/>
    </location>
</feature>
<dbReference type="Proteomes" id="UP000029964">
    <property type="component" value="Unassembled WGS sequence"/>
</dbReference>
<reference evidence="4" key="1">
    <citation type="journal article" date="2014" name="Genome Announc.">
        <title>Genome sequence and annotation of Acremonium chrysogenum, producer of the beta-lactam antibiotic cephalosporin C.</title>
        <authorList>
            <person name="Terfehr D."/>
            <person name="Dahlmann T.A."/>
            <person name="Specht T."/>
            <person name="Zadra I."/>
            <person name="Kuernsteiner H."/>
            <person name="Kueck U."/>
        </authorList>
    </citation>
    <scope>NUCLEOTIDE SEQUENCE [LARGE SCALE GENOMIC DNA]</scope>
    <source>
        <strain evidence="4">ATCC 11550 / CBS 779.69 / DSM 880 / IAM 14645 / JCM 23072 / IMI 49137</strain>
    </source>
</reference>
<keyword evidence="2" id="KW-0472">Membrane</keyword>
<feature type="region of interest" description="Disordered" evidence="1">
    <location>
        <begin position="1"/>
        <end position="54"/>
    </location>
</feature>
<comment type="caution">
    <text evidence="3">The sequence shown here is derived from an EMBL/GenBank/DDBJ whole genome shotgun (WGS) entry which is preliminary data.</text>
</comment>
<feature type="transmembrane region" description="Helical" evidence="2">
    <location>
        <begin position="223"/>
        <end position="243"/>
    </location>
</feature>
<feature type="transmembrane region" description="Helical" evidence="2">
    <location>
        <begin position="63"/>
        <end position="89"/>
    </location>
</feature>
<evidence type="ECO:0000256" key="1">
    <source>
        <dbReference type="SAM" id="MobiDB-lite"/>
    </source>
</evidence>